<evidence type="ECO:0000313" key="2">
    <source>
        <dbReference type="Proteomes" id="UP000295807"/>
    </source>
</evidence>
<reference evidence="1 2" key="1">
    <citation type="submission" date="2019-03" db="EMBL/GenBank/DDBJ databases">
        <title>Genomic Encyclopedia of Type Strains, Phase IV (KMG-IV): sequencing the most valuable type-strain genomes for metagenomic binning, comparative biology and taxonomic classification.</title>
        <authorList>
            <person name="Goeker M."/>
        </authorList>
    </citation>
    <scope>NUCLEOTIDE SEQUENCE [LARGE SCALE GENOMIC DNA]</scope>
    <source>
        <strain evidence="1 2">DSM 21100</strain>
    </source>
</reference>
<organism evidence="1 2">
    <name type="scientific">Anseongella ginsenosidimutans</name>
    <dbReference type="NCBI Taxonomy" id="496056"/>
    <lineage>
        <taxon>Bacteria</taxon>
        <taxon>Pseudomonadati</taxon>
        <taxon>Bacteroidota</taxon>
        <taxon>Sphingobacteriia</taxon>
        <taxon>Sphingobacteriales</taxon>
        <taxon>Sphingobacteriaceae</taxon>
        <taxon>Anseongella</taxon>
    </lineage>
</organism>
<dbReference type="Proteomes" id="UP000295807">
    <property type="component" value="Unassembled WGS sequence"/>
</dbReference>
<keyword evidence="2" id="KW-1185">Reference proteome</keyword>
<dbReference type="OrthoDB" id="1062680at2"/>
<dbReference type="PROSITE" id="PS51257">
    <property type="entry name" value="PROKAR_LIPOPROTEIN"/>
    <property type="match status" value="1"/>
</dbReference>
<gene>
    <name evidence="1" type="ORF">EDD80_102137</name>
</gene>
<evidence type="ECO:0000313" key="1">
    <source>
        <dbReference type="EMBL" id="TCS88946.1"/>
    </source>
</evidence>
<sequence>MRALLRKYGNYLLAMILLTGCKDPFELPEVTAGKPLLVVEGFLNGGGGETLVRLSYTSPFSGEDQPAPQPVMDASVSVEDEQGNSYPLYPDFMNSGGNYIAEDLPLLSGRNYRLRIETSEGKQYFSEFTPVKNTPDIDSVGWELKDGGLQVYVNTHDPSNATRYYRWEYEEAWEFHAPYRTMYKYHEEDSTVQFRTEEEMIYTCWDSTFSTTIITGSTTRLSEDVVYRQPLVFAAYGAEKMSVLYSILVKQYAMTREAFEYWETMKKNTEEIGSIFDPLPSNLRGNIYNAADPSEKVIGYISAGSVRERRFFIDNDDLPDNWNEPFFCDMINVPSDSITFYFASEAYIPLAEIYEGGSVSYTATGRSCVDCTLKGVTKKPDFWPR</sequence>
<dbReference type="RefSeq" id="WP_132128056.1">
    <property type="nucleotide sequence ID" value="NZ_CP042432.1"/>
</dbReference>
<dbReference type="Pfam" id="PF14054">
    <property type="entry name" value="DUF4249"/>
    <property type="match status" value="1"/>
</dbReference>
<dbReference type="EMBL" id="SMAD01000002">
    <property type="protein sequence ID" value="TCS88946.1"/>
    <property type="molecule type" value="Genomic_DNA"/>
</dbReference>
<dbReference type="AlphaFoldDB" id="A0A4R3KW51"/>
<comment type="caution">
    <text evidence="1">The sequence shown here is derived from an EMBL/GenBank/DDBJ whole genome shotgun (WGS) entry which is preliminary data.</text>
</comment>
<dbReference type="InterPro" id="IPR025345">
    <property type="entry name" value="DUF4249"/>
</dbReference>
<protein>
    <submittedName>
        <fullName evidence="1">Uncharacterized protein DUF4249</fullName>
    </submittedName>
</protein>
<name>A0A4R3KW51_9SPHI</name>
<proteinExistence type="predicted"/>
<accession>A0A4R3KW51</accession>